<dbReference type="InterPro" id="IPR006073">
    <property type="entry name" value="GTP-bd"/>
</dbReference>
<reference evidence="2 3" key="1">
    <citation type="journal article" date="2014" name="PLoS ONE">
        <title>An emerging Mycoplasma associated with trichomoniasis, vaginal infection and disease.</title>
        <authorList>
            <consortium name="Vaginal Microbiome Consortium"/>
            <person name="Fettweis J.M."/>
            <person name="Serrano M.G."/>
            <person name="Huang B."/>
            <person name="Brooks J.P."/>
            <person name="Glascock A.L."/>
            <person name="Sheth N.U."/>
            <person name="Strauss J.F.III."/>
            <person name="Jefferson K.K."/>
            <person name="Buck G.A."/>
        </authorList>
    </citation>
    <scope>NUCLEOTIDE SEQUENCE [LARGE SCALE GENOMIC DNA]</scope>
    <source>
        <strain evidence="2 3">VCU_M1</strain>
    </source>
</reference>
<proteinExistence type="predicted"/>
<dbReference type="GO" id="GO:0005525">
    <property type="term" value="F:GTP binding"/>
    <property type="evidence" value="ECO:0007669"/>
    <property type="project" value="InterPro"/>
</dbReference>
<dbReference type="SUPFAM" id="SSF52540">
    <property type="entry name" value="P-loop containing nucleoside triphosphate hydrolases"/>
    <property type="match status" value="1"/>
</dbReference>
<dbReference type="Pfam" id="PF01926">
    <property type="entry name" value="MMR_HSR1"/>
    <property type="match status" value="1"/>
</dbReference>
<name>A0A097SSV2_9BACT</name>
<protein>
    <submittedName>
        <fullName evidence="2">GTPase</fullName>
    </submittedName>
</protein>
<organism evidence="2 3">
    <name type="scientific">Candidatus Malacoplasma girerdii</name>
    <dbReference type="NCBI Taxonomy" id="1318617"/>
    <lineage>
        <taxon>Bacteria</taxon>
        <taxon>Bacillati</taxon>
        <taxon>Mycoplasmatota</taxon>
        <taxon>Mycoplasmoidales</taxon>
        <taxon>Mycoplasmoidaceae</taxon>
        <taxon>Malacoplasma</taxon>
    </lineage>
</organism>
<dbReference type="AlphaFoldDB" id="A0A097SSV2"/>
<dbReference type="Proteomes" id="UP000030066">
    <property type="component" value="Chromosome"/>
</dbReference>
<dbReference type="PANTHER" id="PTHR46434">
    <property type="entry name" value="GENETIC INTERACTOR OF PROHIBITINS 3, MITOCHONDRIAL"/>
    <property type="match status" value="1"/>
</dbReference>
<keyword evidence="3" id="KW-1185">Reference proteome</keyword>
<gene>
    <name evidence="2" type="ORF">MGM1_2870</name>
</gene>
<dbReference type="eggNOG" id="COG1161">
    <property type="taxonomic scope" value="Bacteria"/>
</dbReference>
<dbReference type="Gene3D" id="3.40.50.300">
    <property type="entry name" value="P-loop containing nucleotide triphosphate hydrolases"/>
    <property type="match status" value="1"/>
</dbReference>
<feature type="domain" description="G" evidence="1">
    <location>
        <begin position="157"/>
        <end position="247"/>
    </location>
</feature>
<accession>A0A097SSV2</accession>
<evidence type="ECO:0000259" key="1">
    <source>
        <dbReference type="Pfam" id="PF01926"/>
    </source>
</evidence>
<sequence length="353" mass="40738">MNNKRCLGCGLILSTDKNNICYTPDFTKDYCVRCWNLKHYQTNNNALSATKIANESVNELKIDPNKSVIFLVNDLLNINFNLIEQYKNYPYVVYVFNKIDLVLNDKNKEIIYNNLINLLASLKISDPKIILASVKNHHGIKLINDFIADNERSYKYFFIGDTNAGKTSIIQQLLMINKKKNATNLIISPFLNTSLIYKKYKINQHDIIDAPGFNDASNLLNYLDQDQKLNNLFKLKKANQVHYLIKKEQSFIFDKFGYITIIPKDNCYASFNLSLNVEIKRSKPDKIIENFNQINSQFKFATDEFTNSEFNVNSDKVTLQICGLGQIRIKGASKILVNTYKNIKIDVIDQFIC</sequence>
<dbReference type="EMBL" id="CP007711">
    <property type="protein sequence ID" value="AIV03660.1"/>
    <property type="molecule type" value="Genomic_DNA"/>
</dbReference>
<dbReference type="PANTHER" id="PTHR46434:SF1">
    <property type="entry name" value="GENETIC INTERACTOR OF PROHIBITINS 3, MITOCHONDRIAL"/>
    <property type="match status" value="1"/>
</dbReference>
<dbReference type="HOGENOM" id="CLU_017878_0_2_14"/>
<dbReference type="InterPro" id="IPR050896">
    <property type="entry name" value="Mito_lipid_metab_GTPase"/>
</dbReference>
<evidence type="ECO:0000313" key="3">
    <source>
        <dbReference type="Proteomes" id="UP000030066"/>
    </source>
</evidence>
<evidence type="ECO:0000313" key="2">
    <source>
        <dbReference type="EMBL" id="AIV03660.1"/>
    </source>
</evidence>
<dbReference type="InterPro" id="IPR027417">
    <property type="entry name" value="P-loop_NTPase"/>
</dbReference>
<dbReference type="KEGG" id="mgj:MGM1_2870"/>
<dbReference type="STRING" id="1318617.MGM1_2870"/>